<feature type="transmembrane region" description="Helical" evidence="1">
    <location>
        <begin position="155"/>
        <end position="175"/>
    </location>
</feature>
<protein>
    <recommendedName>
        <fullName evidence="2">DUF6534 domain-containing protein</fullName>
    </recommendedName>
</protein>
<proteinExistence type="predicted"/>
<evidence type="ECO:0000313" key="3">
    <source>
        <dbReference type="EMBL" id="KAJ7097093.1"/>
    </source>
</evidence>
<gene>
    <name evidence="3" type="ORF">B0H15DRAFT_31674</name>
</gene>
<organism evidence="3 4">
    <name type="scientific">Mycena belliarum</name>
    <dbReference type="NCBI Taxonomy" id="1033014"/>
    <lineage>
        <taxon>Eukaryota</taxon>
        <taxon>Fungi</taxon>
        <taxon>Dikarya</taxon>
        <taxon>Basidiomycota</taxon>
        <taxon>Agaricomycotina</taxon>
        <taxon>Agaricomycetes</taxon>
        <taxon>Agaricomycetidae</taxon>
        <taxon>Agaricales</taxon>
        <taxon>Marasmiineae</taxon>
        <taxon>Mycenaceae</taxon>
        <taxon>Mycena</taxon>
    </lineage>
</organism>
<comment type="caution">
    <text evidence="3">The sequence shown here is derived from an EMBL/GenBank/DDBJ whole genome shotgun (WGS) entry which is preliminary data.</text>
</comment>
<feature type="transmembrane region" description="Helical" evidence="1">
    <location>
        <begin position="195"/>
        <end position="217"/>
    </location>
</feature>
<dbReference type="AlphaFoldDB" id="A0AAD6UFC9"/>
<dbReference type="Proteomes" id="UP001222325">
    <property type="component" value="Unassembled WGS sequence"/>
</dbReference>
<accession>A0AAD6UFC9</accession>
<keyword evidence="1" id="KW-1133">Transmembrane helix</keyword>
<feature type="domain" description="DUF6534" evidence="2">
    <location>
        <begin position="160"/>
        <end position="246"/>
    </location>
</feature>
<dbReference type="PANTHER" id="PTHR40465:SF1">
    <property type="entry name" value="DUF6534 DOMAIN-CONTAINING PROTEIN"/>
    <property type="match status" value="1"/>
</dbReference>
<evidence type="ECO:0000259" key="2">
    <source>
        <dbReference type="Pfam" id="PF20152"/>
    </source>
</evidence>
<dbReference type="Pfam" id="PF20152">
    <property type="entry name" value="DUF6534"/>
    <property type="match status" value="1"/>
</dbReference>
<evidence type="ECO:0000313" key="4">
    <source>
        <dbReference type="Proteomes" id="UP001222325"/>
    </source>
</evidence>
<keyword evidence="4" id="KW-1185">Reference proteome</keyword>
<reference evidence="3" key="1">
    <citation type="submission" date="2023-03" db="EMBL/GenBank/DDBJ databases">
        <title>Massive genome expansion in bonnet fungi (Mycena s.s.) driven by repeated elements and novel gene families across ecological guilds.</title>
        <authorList>
            <consortium name="Lawrence Berkeley National Laboratory"/>
            <person name="Harder C.B."/>
            <person name="Miyauchi S."/>
            <person name="Viragh M."/>
            <person name="Kuo A."/>
            <person name="Thoen E."/>
            <person name="Andreopoulos B."/>
            <person name="Lu D."/>
            <person name="Skrede I."/>
            <person name="Drula E."/>
            <person name="Henrissat B."/>
            <person name="Morin E."/>
            <person name="Kohler A."/>
            <person name="Barry K."/>
            <person name="LaButti K."/>
            <person name="Morin E."/>
            <person name="Salamov A."/>
            <person name="Lipzen A."/>
            <person name="Mereny Z."/>
            <person name="Hegedus B."/>
            <person name="Baldrian P."/>
            <person name="Stursova M."/>
            <person name="Weitz H."/>
            <person name="Taylor A."/>
            <person name="Grigoriev I.V."/>
            <person name="Nagy L.G."/>
            <person name="Martin F."/>
            <person name="Kauserud H."/>
        </authorList>
    </citation>
    <scope>NUCLEOTIDE SEQUENCE</scope>
    <source>
        <strain evidence="3">CBHHK173m</strain>
    </source>
</reference>
<keyword evidence="1" id="KW-0812">Transmembrane</keyword>
<dbReference type="PANTHER" id="PTHR40465">
    <property type="entry name" value="CHROMOSOME 1, WHOLE GENOME SHOTGUN SEQUENCE"/>
    <property type="match status" value="1"/>
</dbReference>
<feature type="transmembrane region" description="Helical" evidence="1">
    <location>
        <begin position="114"/>
        <end position="135"/>
    </location>
</feature>
<feature type="transmembrane region" description="Helical" evidence="1">
    <location>
        <begin position="6"/>
        <end position="29"/>
    </location>
</feature>
<keyword evidence="1" id="KW-0472">Membrane</keyword>
<dbReference type="EMBL" id="JARJCN010000010">
    <property type="protein sequence ID" value="KAJ7097093.1"/>
    <property type="molecule type" value="Genomic_DNA"/>
</dbReference>
<evidence type="ECO:0000256" key="1">
    <source>
        <dbReference type="SAM" id="Phobius"/>
    </source>
</evidence>
<sequence length="310" mass="33649">MNSGPAVVVASLLNFMFFGALVVQVYIYSFCFPRDSLTIKCIVYFVFLAVTACVVLNGWDIAYWLALDFGDAIRLTKPRHSPFFGIIMPALIGTVVQCFFCYRIIVIKRAAWPMALLIALFSLAQCAIGMVSGIYTFTVPVSRWYIGVLKVVPTWLAGTAIVDILIAVTMTYLLLGAAERVHASTQGLLKDLVRLIIETNTLTAVAAILGLALFLAFPDTGNFVAPTWDLAGIYANTMLTILNNRAVPRSATPETLCSQESAASTVQFRTPIARTETQTTGVDCGTEMTFATRSSGGFKRNAPATTSHQA</sequence>
<name>A0AAD6UFC9_9AGAR</name>
<feature type="transmembrane region" description="Helical" evidence="1">
    <location>
        <begin position="83"/>
        <end position="102"/>
    </location>
</feature>
<feature type="transmembrane region" description="Helical" evidence="1">
    <location>
        <begin position="41"/>
        <end position="63"/>
    </location>
</feature>
<dbReference type="InterPro" id="IPR045339">
    <property type="entry name" value="DUF6534"/>
</dbReference>